<proteinExistence type="predicted"/>
<evidence type="ECO:0000313" key="1">
    <source>
        <dbReference type="EMBL" id="GBG20799.1"/>
    </source>
</evidence>
<evidence type="ECO:0000313" key="2">
    <source>
        <dbReference type="Proteomes" id="UP000245124"/>
    </source>
</evidence>
<organism evidence="1 2">
    <name type="scientific">Nostoc commune NIES-4072</name>
    <dbReference type="NCBI Taxonomy" id="2005467"/>
    <lineage>
        <taxon>Bacteria</taxon>
        <taxon>Bacillati</taxon>
        <taxon>Cyanobacteriota</taxon>
        <taxon>Cyanophyceae</taxon>
        <taxon>Nostocales</taxon>
        <taxon>Nostocaceae</taxon>
        <taxon>Nostoc</taxon>
    </lineage>
</organism>
<keyword evidence="2" id="KW-1185">Reference proteome</keyword>
<comment type="caution">
    <text evidence="1">The sequence shown here is derived from an EMBL/GenBank/DDBJ whole genome shotgun (WGS) entry which is preliminary data.</text>
</comment>
<dbReference type="AlphaFoldDB" id="A0A2R5FRY9"/>
<dbReference type="Proteomes" id="UP000245124">
    <property type="component" value="Unassembled WGS sequence"/>
</dbReference>
<gene>
    <name evidence="1" type="ORF">NIES4072_44810</name>
</gene>
<reference evidence="1 2" key="1">
    <citation type="submission" date="2017-06" db="EMBL/GenBank/DDBJ databases">
        <title>Genome sequencing of cyanobaciteial culture collection at National Institute for Environmental Studies (NIES).</title>
        <authorList>
            <person name="Hirose Y."/>
            <person name="Shimura Y."/>
            <person name="Fujisawa T."/>
            <person name="Nakamura Y."/>
            <person name="Kawachi M."/>
        </authorList>
    </citation>
    <scope>NUCLEOTIDE SEQUENCE [LARGE SCALE GENOMIC DNA]</scope>
    <source>
        <strain evidence="1 2">NIES-4072</strain>
    </source>
</reference>
<accession>A0A2R5FRY9</accession>
<sequence>MIRFEDQLFIQSVDFSCAAKLSSLLGGFTVTLITLKIDIVVKPLANEN</sequence>
<protein>
    <submittedName>
        <fullName evidence="1">Uncharacterized protein</fullName>
    </submittedName>
</protein>
<name>A0A2R5FRY9_NOSCO</name>
<dbReference type="EMBL" id="BDUD01000001">
    <property type="protein sequence ID" value="GBG20799.1"/>
    <property type="molecule type" value="Genomic_DNA"/>
</dbReference>